<protein>
    <recommendedName>
        <fullName evidence="3">RING-type domain-containing protein</fullName>
    </recommendedName>
</protein>
<accession>W7I2G2</accession>
<dbReference type="HOGENOM" id="CLU_004581_1_0_1"/>
<dbReference type="SUPFAM" id="SSF57850">
    <property type="entry name" value="RING/U-box"/>
    <property type="match status" value="1"/>
</dbReference>
<dbReference type="EMBL" id="KI966417">
    <property type="protein sequence ID" value="EWC46557.1"/>
    <property type="molecule type" value="Genomic_DNA"/>
</dbReference>
<dbReference type="AlphaFoldDB" id="W7I2G2"/>
<reference evidence="1 2" key="1">
    <citation type="submission" date="2013-05" db="EMBL/GenBank/DDBJ databases">
        <title>Drechslerella stenobrocha genome reveals carnivorous origination and mechanical trapping mechanism of predatory fungi.</title>
        <authorList>
            <person name="Liu X."/>
            <person name="Zhang W."/>
            <person name="Liu K."/>
        </authorList>
    </citation>
    <scope>NUCLEOTIDE SEQUENCE [LARGE SCALE GENOMIC DNA]</scope>
    <source>
        <strain evidence="1 2">248</strain>
    </source>
</reference>
<keyword evidence="2" id="KW-1185">Reference proteome</keyword>
<evidence type="ECO:0008006" key="3">
    <source>
        <dbReference type="Google" id="ProtNLM"/>
    </source>
</evidence>
<evidence type="ECO:0000313" key="1">
    <source>
        <dbReference type="EMBL" id="EWC46557.1"/>
    </source>
</evidence>
<dbReference type="Proteomes" id="UP000024837">
    <property type="component" value="Unassembled WGS sequence"/>
</dbReference>
<sequence>MATSSKTAGPSAGEQYDLCLVTDATGSMMSYLTALQHSLPQILALSKLTSAFTSISVLVYRDYDDANFRQKKYIEFSGWYDVGEAAQNDWRGPRVDLIDFAKRIEVSGGADLPEASKSAVYTLLKNVHPGRRTLCFWYTDAPPHSKTSRSWGGQREKELAELRKDPIGQQCMDWVSCCHMMAKHRVQVMSILSQSIDIHVSWYAMLSAATNGVAVTLDGVNAHNISLVSMDLLMAWLGQAPRGGSVPGVMTVSWSPSLAKKFKAMKDETPKGSCGFLPKHDNDKVLTHKPHTQQYDAMKDVHHKREPVQDFALHFTADPEYQKTVYETLETIIEFDVATISLNPVFGELWRVVCAERGSNDRERVVNAFADAVGNMAPGSIKDGMKGWLEESYNQTKEIERIIAEVPSQNSYPAICIDPTEAGVGAVHWVRKDLLEIARSCHHTVLKRLGNVLTKLVFIESKEECPEHLKDDNIVEKLPFALAVVLESFVASGAPWNAPFRPCWRTIGVRIPGLQEAARSTLVVFRGKWADIEVGENWSLECMRLLLYCDEKDRRTGKDGLLTDFERKLFTTLNGYKLAELNLDTELNARIPFTPEKTQGWIGPTVKCIKCKYDRSVTIMAKNSTCGICAFTDWKTEEAKTQAQTIRAETEQQEKTLKNWVECSNPECRCGYIVYDIEALNVKPKCHYCRDPNSRVKAPFVSCKRCTNRVIWPLQYRTKAAEDFLCTFCDEGRLQTIILQPTSARELNKENGSAWILSEAGSRIGFTSRTVYANVKMQGMETIHSAITLFPTDPQRLSLRLRHKAIQNVADLLAEYQRWISPSRCVWPPRLPPIRGWYGQNAPGKVVNLNSLQCPFCRRAPAPKMLRGYGLNVATLAGVQAAVQQRGRWIFGWCIDCDTAKEYIERVCTAGGQPIELENFVCEPCTAKKDTQPKPKQCPSCTVMTLKTAGCNHITCPCGAHWCYICGEKFDPTTIYPHLSSAHGGYFVPGDELEDDDDDDYY</sequence>
<proteinExistence type="predicted"/>
<dbReference type="Gene3D" id="3.40.50.410">
    <property type="entry name" value="von Willebrand factor, type A domain"/>
    <property type="match status" value="1"/>
</dbReference>
<name>W7I2G2_9PEZI</name>
<dbReference type="CDD" id="cd20336">
    <property type="entry name" value="Rcat_RBR"/>
    <property type="match status" value="1"/>
</dbReference>
<dbReference type="SUPFAM" id="SSF53300">
    <property type="entry name" value="vWA-like"/>
    <property type="match status" value="1"/>
</dbReference>
<evidence type="ECO:0000313" key="2">
    <source>
        <dbReference type="Proteomes" id="UP000024837"/>
    </source>
</evidence>
<dbReference type="Pfam" id="PF26200">
    <property type="entry name" value="Rcat_RNF216"/>
    <property type="match status" value="1"/>
</dbReference>
<gene>
    <name evidence="1" type="ORF">DRE_04280</name>
</gene>
<dbReference type="InterPro" id="IPR036465">
    <property type="entry name" value="vWFA_dom_sf"/>
</dbReference>
<dbReference type="OrthoDB" id="10009520at2759"/>
<dbReference type="Gene3D" id="1.20.120.1750">
    <property type="match status" value="1"/>
</dbReference>
<organism evidence="1 2">
    <name type="scientific">Drechslerella stenobrocha 248</name>
    <dbReference type="NCBI Taxonomy" id="1043628"/>
    <lineage>
        <taxon>Eukaryota</taxon>
        <taxon>Fungi</taxon>
        <taxon>Dikarya</taxon>
        <taxon>Ascomycota</taxon>
        <taxon>Pezizomycotina</taxon>
        <taxon>Orbiliomycetes</taxon>
        <taxon>Orbiliales</taxon>
        <taxon>Orbiliaceae</taxon>
        <taxon>Drechslerella</taxon>
    </lineage>
</organism>